<name>A0ABU8ZNZ1_9BIFI</name>
<dbReference type="EMBL" id="JBANBB010000001">
    <property type="protein sequence ID" value="MEK0306958.1"/>
    <property type="molecule type" value="Genomic_DNA"/>
</dbReference>
<evidence type="ECO:0008006" key="3">
    <source>
        <dbReference type="Google" id="ProtNLM"/>
    </source>
</evidence>
<dbReference type="PROSITE" id="PS51257">
    <property type="entry name" value="PROKAR_LIPOPROTEIN"/>
    <property type="match status" value="1"/>
</dbReference>
<accession>A0ABU8ZNZ1</accession>
<evidence type="ECO:0000313" key="2">
    <source>
        <dbReference type="Proteomes" id="UP001373159"/>
    </source>
</evidence>
<dbReference type="RefSeq" id="WP_340469528.1">
    <property type="nucleotide sequence ID" value="NZ_JBANBB010000001.1"/>
</dbReference>
<keyword evidence="2" id="KW-1185">Reference proteome</keyword>
<dbReference type="Proteomes" id="UP001373159">
    <property type="component" value="Unassembled WGS sequence"/>
</dbReference>
<dbReference type="SUPFAM" id="SSF82171">
    <property type="entry name" value="DPP6 N-terminal domain-like"/>
    <property type="match status" value="1"/>
</dbReference>
<protein>
    <recommendedName>
        <fullName evidence="3">Lipoprotein</fullName>
    </recommendedName>
</protein>
<organism evidence="1 2">
    <name type="scientific">Bifidobacterium favimelis</name>
    <dbReference type="NCBI Taxonomy" id="3122979"/>
    <lineage>
        <taxon>Bacteria</taxon>
        <taxon>Bacillati</taxon>
        <taxon>Actinomycetota</taxon>
        <taxon>Actinomycetes</taxon>
        <taxon>Bifidobacteriales</taxon>
        <taxon>Bifidobacteriaceae</taxon>
        <taxon>Bifidobacterium</taxon>
    </lineage>
</organism>
<gene>
    <name evidence="1" type="ORF">V8P97_05725</name>
</gene>
<sequence>MMHRISQRVRASVYILLSLVLIASGAGCSRLDASRKTVALDQIDISKVYAAAYLVPQRASATIPENTYMAFIYADGSYRLVKTKDMEYGKVSWTPKGLFFADKDNDYWLAEGQKPKVVPSPKVDTQDTLGVLQDNITHVGVYNGGFTEDGKGYNEDIVLFDGQKAEKHRFLTDHPVPSISVCGSSVYAYQLTDDGVNLSRELIRFSSLIVDNHYHPRTIRTRDNILSSDNGIVHNAPCSNDSIVFISGQGGNSSTIKQKHNDLDYDLRRFLTAEDTEGDNFSYATIEQWDAKTGNRRVLPLVDEEARPVHFQENQIGYSQYDSHSLHGDQFYWWYGDGGLLRTDVNSGKTVRLNRTHYQKDNWSRSCFWASFSDKTVDVWYHHINEPNRVTITRQDLDTGKTINTIEVKGLEKIIHGAGDSNTIDRSFAVNPRAEKLISGQKV</sequence>
<evidence type="ECO:0000313" key="1">
    <source>
        <dbReference type="EMBL" id="MEK0306958.1"/>
    </source>
</evidence>
<comment type="caution">
    <text evidence="1">The sequence shown here is derived from an EMBL/GenBank/DDBJ whole genome shotgun (WGS) entry which is preliminary data.</text>
</comment>
<reference evidence="1 2" key="1">
    <citation type="submission" date="2024-02" db="EMBL/GenBank/DDBJ databases">
        <title>Bifidobacterium honeyensis sp. nov., isolated from the comb honey.</title>
        <authorList>
            <person name="Liu W."/>
            <person name="Li Y."/>
        </authorList>
    </citation>
    <scope>NUCLEOTIDE SEQUENCE [LARGE SCALE GENOMIC DNA]</scope>
    <source>
        <strain evidence="1 2">IMAU50988</strain>
    </source>
</reference>
<proteinExistence type="predicted"/>